<dbReference type="PANTHER" id="PTHR43757:SF2">
    <property type="entry name" value="AMINOMETHYLTRANSFERASE, MITOCHONDRIAL"/>
    <property type="match status" value="1"/>
</dbReference>
<dbReference type="Gene3D" id="3.50.50.60">
    <property type="entry name" value="FAD/NAD(P)-binding domain"/>
    <property type="match status" value="1"/>
</dbReference>
<protein>
    <submittedName>
        <fullName evidence="7">Sarcosine oxidase subunit alpha</fullName>
    </submittedName>
</protein>
<keyword evidence="2" id="KW-0560">Oxidoreductase</keyword>
<feature type="domain" description="Aminomethyltransferase C-terminal" evidence="5">
    <location>
        <begin position="836"/>
        <end position="922"/>
    </location>
</feature>
<dbReference type="Gene3D" id="3.30.1360.120">
    <property type="entry name" value="Probable tRNA modification gtpase trme, domain 1"/>
    <property type="match status" value="1"/>
</dbReference>
<dbReference type="Pfam" id="PF17806">
    <property type="entry name" value="SO_alpha_A3"/>
    <property type="match status" value="1"/>
</dbReference>
<evidence type="ECO:0000259" key="3">
    <source>
        <dbReference type="Pfam" id="PF01571"/>
    </source>
</evidence>
<feature type="domain" description="SoxA A3" evidence="6">
    <location>
        <begin position="448"/>
        <end position="531"/>
    </location>
</feature>
<dbReference type="RefSeq" id="WP_239075590.1">
    <property type="nucleotide sequence ID" value="NZ_BAAAQJ010000007.1"/>
</dbReference>
<comment type="similarity">
    <text evidence="1">Belongs to the GcvT family.</text>
</comment>
<accession>A0A8J3LL19</accession>
<feature type="domain" description="FAD/NAD(P)-binding" evidence="4">
    <location>
        <begin position="122"/>
        <end position="364"/>
    </location>
</feature>
<dbReference type="InterPro" id="IPR041117">
    <property type="entry name" value="SoxA_A3"/>
</dbReference>
<dbReference type="InterPro" id="IPR013977">
    <property type="entry name" value="GcvT_C"/>
</dbReference>
<dbReference type="InterPro" id="IPR027266">
    <property type="entry name" value="TrmE/GcvT-like"/>
</dbReference>
<evidence type="ECO:0000313" key="8">
    <source>
        <dbReference type="Proteomes" id="UP000653674"/>
    </source>
</evidence>
<evidence type="ECO:0000259" key="6">
    <source>
        <dbReference type="Pfam" id="PF17806"/>
    </source>
</evidence>
<dbReference type="InterPro" id="IPR041854">
    <property type="entry name" value="BFD-like_2Fe2S-bd_dom_sf"/>
</dbReference>
<dbReference type="Pfam" id="PF07992">
    <property type="entry name" value="Pyr_redox_2"/>
    <property type="match status" value="1"/>
</dbReference>
<evidence type="ECO:0000259" key="5">
    <source>
        <dbReference type="Pfam" id="PF08669"/>
    </source>
</evidence>
<dbReference type="SUPFAM" id="SSF103025">
    <property type="entry name" value="Folate-binding domain"/>
    <property type="match status" value="1"/>
</dbReference>
<dbReference type="PRINTS" id="PR00411">
    <property type="entry name" value="PNDRDTASEI"/>
</dbReference>
<dbReference type="Pfam" id="PF08669">
    <property type="entry name" value="GCV_T_C"/>
    <property type="match status" value="1"/>
</dbReference>
<evidence type="ECO:0000256" key="1">
    <source>
        <dbReference type="ARBA" id="ARBA00008609"/>
    </source>
</evidence>
<dbReference type="Pfam" id="PF01571">
    <property type="entry name" value="GCV_T"/>
    <property type="match status" value="1"/>
</dbReference>
<dbReference type="PRINTS" id="PR00368">
    <property type="entry name" value="FADPNR"/>
</dbReference>
<dbReference type="Proteomes" id="UP000653674">
    <property type="component" value="Unassembled WGS sequence"/>
</dbReference>
<dbReference type="InterPro" id="IPR028896">
    <property type="entry name" value="GcvT/YgfZ/DmdA"/>
</dbReference>
<reference evidence="7" key="1">
    <citation type="submission" date="2021-01" db="EMBL/GenBank/DDBJ databases">
        <title>Whole genome shotgun sequence of Planosporangium flavigriseum NBRC 105377.</title>
        <authorList>
            <person name="Komaki H."/>
            <person name="Tamura T."/>
        </authorList>
    </citation>
    <scope>NUCLEOTIDE SEQUENCE</scope>
    <source>
        <strain evidence="7">NBRC 105377</strain>
    </source>
</reference>
<dbReference type="GO" id="GO:0016491">
    <property type="term" value="F:oxidoreductase activity"/>
    <property type="evidence" value="ECO:0007669"/>
    <property type="project" value="UniProtKB-KW"/>
</dbReference>
<sequence>MSQEFRTTSGGRIDRDQAVRFRFGGRDYEGYAGDTLASALLANGVIQTSTSIKLGRPRGIFAAGVEEPNALVQVEEPFPEPMLTATTVELYDGLVARGLPGQGRLANEPDPARYDAMHAHCDVLVVGAGPAGLAAASVAAASGARVVLVDDQPEPGGSLLGTRETGALDWAASVAADLRANPEVRLLTRTTAFGYYDDNYVIAVERRTNHLGAAAPAHLSRERIWRIRARHVVLATGAHERSLAFDGNDLPGVMLAGAARTYVNRYGVRPGRRAVVFTTNDSAYAAAADLLDAGVEIAAIVDARPDANPQWRGVEVLAGHTIARARGEDRVAAVVLDDGREFAADLLLVSAGWNPAGALYSQVGGRLRFDADLGAFRPDGCRQAVEVAGAANGTYPVVGCLAEGTAAGQKAAEATGFTAGQVRPLPTIDERPATPPVHLWALPGDEATQFVDLQRDVTVADIRRATGAGMRSVEHVKRYTTAGTAHDQGKTSGTLTSGVVAHLLGVDVGDLGTTTFRPPYAPVSFAALAGRDRGALHDPVRVTALHSWHEAHGALFENVGQWKRPWYYPQAGEDLHAAVRRECRAVREGVGMMDASTLGKIDVQGPDAAVLLDRLYTNLISTLKVGAIRYGVMCRADGMVFDDGTVIRLASDRFLVTTTTGNAAAVLDWMEDFLQTEWPDLRVRCTSVTEQWATVALVGPRSREVLGALAPHLPVDNADFPFMTWRDTSVAGLPARVCRISFSGELAYELNVSWWDALALWEAVYAAGEPFGITTYGTETMHVLRAEKGYPIIGQDTDGTVTPQDLGMDWVVSKKKPDFVGKRSFARAENARPDRKHLVGLLPDDGATLLPEGAHLVEMETLPEPPVPMLGHVTSSYHSAALGRPFALALIRGGRDRMGERVYAPLGEALVPVTITSPVLYDPEGTRRDG</sequence>
<dbReference type="SUPFAM" id="SSF51905">
    <property type="entry name" value="FAD/NAD(P)-binding domain"/>
    <property type="match status" value="1"/>
</dbReference>
<keyword evidence="8" id="KW-1185">Reference proteome</keyword>
<dbReference type="AlphaFoldDB" id="A0A8J3LL19"/>
<feature type="domain" description="GCVT N-terminal" evidence="3">
    <location>
        <begin position="545"/>
        <end position="816"/>
    </location>
</feature>
<dbReference type="Gene3D" id="3.10.20.440">
    <property type="entry name" value="2Fe-2S iron-sulphur cluster binding domain, sarcosine oxidase, alpha subunit, N-terminal domain"/>
    <property type="match status" value="1"/>
</dbReference>
<dbReference type="InterPro" id="IPR042204">
    <property type="entry name" value="2Fe-2S-bd_N"/>
</dbReference>
<dbReference type="InterPro" id="IPR023753">
    <property type="entry name" value="FAD/NAD-binding_dom"/>
</dbReference>
<name>A0A8J3LL19_9ACTN</name>
<dbReference type="InterPro" id="IPR006222">
    <property type="entry name" value="GCVT_N"/>
</dbReference>
<evidence type="ECO:0000313" key="7">
    <source>
        <dbReference type="EMBL" id="GIG75143.1"/>
    </source>
</evidence>
<evidence type="ECO:0000256" key="2">
    <source>
        <dbReference type="ARBA" id="ARBA00023002"/>
    </source>
</evidence>
<comment type="caution">
    <text evidence="7">The sequence shown here is derived from an EMBL/GenBank/DDBJ whole genome shotgun (WGS) entry which is preliminary data.</text>
</comment>
<dbReference type="Pfam" id="PF13510">
    <property type="entry name" value="Fer2_4"/>
    <property type="match status" value="1"/>
</dbReference>
<dbReference type="EMBL" id="BONU01000027">
    <property type="protein sequence ID" value="GIG75143.1"/>
    <property type="molecule type" value="Genomic_DNA"/>
</dbReference>
<organism evidence="7 8">
    <name type="scientific">Planosporangium flavigriseum</name>
    <dbReference type="NCBI Taxonomy" id="373681"/>
    <lineage>
        <taxon>Bacteria</taxon>
        <taxon>Bacillati</taxon>
        <taxon>Actinomycetota</taxon>
        <taxon>Actinomycetes</taxon>
        <taxon>Micromonosporales</taxon>
        <taxon>Micromonosporaceae</taxon>
        <taxon>Planosporangium</taxon>
    </lineage>
</organism>
<dbReference type="SUPFAM" id="SSF101790">
    <property type="entry name" value="Aminomethyltransferase beta-barrel domain"/>
    <property type="match status" value="1"/>
</dbReference>
<dbReference type="Gene3D" id="1.10.10.1100">
    <property type="entry name" value="BFD-like [2Fe-2S]-binding domain"/>
    <property type="match status" value="1"/>
</dbReference>
<proteinExistence type="inferred from homology"/>
<dbReference type="InterPro" id="IPR036188">
    <property type="entry name" value="FAD/NAD-bd_sf"/>
</dbReference>
<dbReference type="PANTHER" id="PTHR43757">
    <property type="entry name" value="AMINOMETHYLTRANSFERASE"/>
    <property type="match status" value="1"/>
</dbReference>
<dbReference type="InterPro" id="IPR029043">
    <property type="entry name" value="GcvT/YgfZ_C"/>
</dbReference>
<gene>
    <name evidence="7" type="primary">soxA_2</name>
    <name evidence="7" type="ORF">Pfl04_35470</name>
</gene>
<evidence type="ECO:0000259" key="4">
    <source>
        <dbReference type="Pfam" id="PF07992"/>
    </source>
</evidence>